<evidence type="ECO:0000313" key="2">
    <source>
        <dbReference type="RefSeq" id="XP_039134343.1"/>
    </source>
</evidence>
<dbReference type="RefSeq" id="XP_039134343.1">
    <property type="nucleotide sequence ID" value="XM_039278409.1"/>
</dbReference>
<dbReference type="AlphaFoldDB" id="A0AB40C7L6"/>
<dbReference type="PANTHER" id="PTHR11439">
    <property type="entry name" value="GAG-POL-RELATED RETROTRANSPOSON"/>
    <property type="match status" value="1"/>
</dbReference>
<keyword evidence="1" id="KW-1185">Reference proteome</keyword>
<dbReference type="PANTHER" id="PTHR11439:SF486">
    <property type="entry name" value="RLK (RECEPTOR-LIKE KINASE) PROTEIN, PUTATIVE-RELATED"/>
    <property type="match status" value="1"/>
</dbReference>
<evidence type="ECO:0000313" key="1">
    <source>
        <dbReference type="Proteomes" id="UP001515500"/>
    </source>
</evidence>
<proteinExistence type="predicted"/>
<name>A0AB40C7L6_DIOCR</name>
<gene>
    <name evidence="2" type="primary">LOC120271731</name>
</gene>
<sequence length="179" mass="20001">MSVNQKLTKDEYGKDVDPSLYRSIIGNLLYLIASRPDISFSVGVCARYQATPKESHLKVVKRIIKYVHGTAEYEICYSKDSNSHLTGYSDADWTGNIDDRERTSGGCFYLGNKLVTWYSKKQSSISLSIAEAKYIAAGSSESFQQESSDAAQKIKRSLNFLSSRSTDPIGDMTHTTNRE</sequence>
<dbReference type="Proteomes" id="UP001515500">
    <property type="component" value="Chromosome 11"/>
</dbReference>
<dbReference type="CDD" id="cd09272">
    <property type="entry name" value="RNase_HI_RT_Ty1"/>
    <property type="match status" value="1"/>
</dbReference>
<accession>A0AB40C7L6</accession>
<protein>
    <submittedName>
        <fullName evidence="2">Secreted RxLR effector protein 161-like</fullName>
    </submittedName>
</protein>
<organism evidence="1 2">
    <name type="scientific">Dioscorea cayennensis subsp. rotundata</name>
    <name type="common">White Guinea yam</name>
    <name type="synonym">Dioscorea rotundata</name>
    <dbReference type="NCBI Taxonomy" id="55577"/>
    <lineage>
        <taxon>Eukaryota</taxon>
        <taxon>Viridiplantae</taxon>
        <taxon>Streptophyta</taxon>
        <taxon>Embryophyta</taxon>
        <taxon>Tracheophyta</taxon>
        <taxon>Spermatophyta</taxon>
        <taxon>Magnoliopsida</taxon>
        <taxon>Liliopsida</taxon>
        <taxon>Dioscoreales</taxon>
        <taxon>Dioscoreaceae</taxon>
        <taxon>Dioscorea</taxon>
    </lineage>
</organism>
<reference evidence="2" key="1">
    <citation type="submission" date="2025-08" db="UniProtKB">
        <authorList>
            <consortium name="RefSeq"/>
        </authorList>
    </citation>
    <scope>IDENTIFICATION</scope>
</reference>
<dbReference type="GeneID" id="120271731"/>